<evidence type="ECO:0000313" key="3">
    <source>
        <dbReference type="EMBL" id="ART58682.1"/>
    </source>
</evidence>
<reference evidence="3" key="1">
    <citation type="submission" date="2017-05" db="EMBL/GenBank/DDBJ databases">
        <title>Polyphasic characterization of four soil-derived phenanthrene-degrading Acidovorax strains and proposal of Acidovorax phenanthrenivorans sp. nov.</title>
        <authorList>
            <person name="Singleton D."/>
            <person name="Lee J."/>
            <person name="Dickey A.N."/>
            <person name="Stroud A."/>
            <person name="Scholl E.H."/>
            <person name="Wright F.A."/>
            <person name="Aitken M.D."/>
        </authorList>
    </citation>
    <scope>NUCLEOTIDE SEQUENCE</scope>
    <source>
        <strain evidence="3">P4</strain>
    </source>
</reference>
<dbReference type="KEGG" id="acis:CBP35_11655"/>
<gene>
    <name evidence="3" type="ORF">CBP36_07280</name>
</gene>
<keyword evidence="4" id="KW-1185">Reference proteome</keyword>
<accession>A0A240UCA2</accession>
<dbReference type="Proteomes" id="UP000194440">
    <property type="component" value="Chromosome"/>
</dbReference>
<dbReference type="AlphaFoldDB" id="A0A240UCA2"/>
<proteinExistence type="predicted"/>
<sequence length="751" mass="76121">MKVNLKDKRALKVAMTALAGAVLAACGGGSSTPNTAPPPSLATPVTPPPTVVSPTNDLPAGVTQVSATVYPATTVGKGDSAATQDLLTGGIGKTGLGGATPAYADPANPTAAELRRNALYSNYRGILDYSANGGYGSLYGPNVTAAGAVTASEGLIPGREYVAVLDDGSGRKRTVIAVQVPDSFNQANPCVVLGASSGSRGVYGAIGTAGEWGLKKGCAVALTDAGKGVGLYNMMDDTVHKVDGTRATRTAAGPLNFFAANITDAARTAYNALFPNRLALKQVHSQQNPEKDWGNDTLAAGRYALFVLNDRYGTAANPVPFTPENTIVIAGSASNGGAASLGAAEKDSGGLIDGVVASEPVTEMPTSSGYGIQVGGSAVTGYGKTLADYTTYGNIYQPCAALAAGAAMAEVSVFNYMSLPTVDMNARATARCDGLAAKGLVSGADTAARSLDALNKLRAFGWTPDNDQMHNAHYALGNGPILSAMYPVSYGRFAVDANVCNTSFAAVNATGDPVAVAPAALAQSFATANGTANGTPATVVYNDSVGGGKAWQFAKSPSTGVADFGLDNALCQRALVTGTDPVSGSVLTASTTPTKAQSDAVRAGIAEVVLNGNLRGKPTIIVSGRSDALVPVNNNSRAYAAYNKVVEGAASKLRYIEVTNGQHFDAFLPFSGFDTRFVPLHPYFNQAMDAMYAHLKSGAALPASQVVRTTPRGGLPGAAPAITAANVPPFVAAPAAADQIGFAGTSLSVPN</sequence>
<dbReference type="KEGG" id="acip:CBP36_07280"/>
<dbReference type="PROSITE" id="PS51257">
    <property type="entry name" value="PROKAR_LIPOPROTEIN"/>
    <property type="match status" value="1"/>
</dbReference>
<keyword evidence="2" id="KW-0732">Signal</keyword>
<name>A0A240UCA2_9BURK</name>
<dbReference type="GO" id="GO:0019605">
    <property type="term" value="P:butyrate metabolic process"/>
    <property type="evidence" value="ECO:0007669"/>
    <property type="project" value="InterPro"/>
</dbReference>
<feature type="chain" id="PRO_5013009324" evidence="2">
    <location>
        <begin position="25"/>
        <end position="751"/>
    </location>
</feature>
<dbReference type="GO" id="GO:0047989">
    <property type="term" value="F:hydroxybutyrate-dimer hydrolase activity"/>
    <property type="evidence" value="ECO:0007669"/>
    <property type="project" value="InterPro"/>
</dbReference>
<keyword evidence="1" id="KW-0378">Hydrolase</keyword>
<dbReference type="EMBL" id="CP021366">
    <property type="protein sequence ID" value="ART58682.1"/>
    <property type="molecule type" value="Genomic_DNA"/>
</dbReference>
<dbReference type="GO" id="GO:0005615">
    <property type="term" value="C:extracellular space"/>
    <property type="evidence" value="ECO:0007669"/>
    <property type="project" value="InterPro"/>
</dbReference>
<evidence type="ECO:0000313" key="4">
    <source>
        <dbReference type="Proteomes" id="UP000194440"/>
    </source>
</evidence>
<protein>
    <submittedName>
        <fullName evidence="3">Hydrogenase</fullName>
    </submittedName>
</protein>
<dbReference type="InterPro" id="IPR016582">
    <property type="entry name" value="OHBut_olig_hydro_put"/>
</dbReference>
<dbReference type="RefSeq" id="WP_086927028.1">
    <property type="nucleotide sequence ID" value="NZ_CP021362.1"/>
</dbReference>
<organism evidence="3 4">
    <name type="scientific">Acidovorax carolinensis</name>
    <dbReference type="NCBI Taxonomy" id="553814"/>
    <lineage>
        <taxon>Bacteria</taxon>
        <taxon>Pseudomonadati</taxon>
        <taxon>Pseudomonadota</taxon>
        <taxon>Betaproteobacteria</taxon>
        <taxon>Burkholderiales</taxon>
        <taxon>Comamonadaceae</taxon>
        <taxon>Acidovorax</taxon>
    </lineage>
</organism>
<feature type="signal peptide" evidence="2">
    <location>
        <begin position="1"/>
        <end position="24"/>
    </location>
</feature>
<dbReference type="PIRSF" id="PIRSF011409">
    <property type="entry name" value="HObutyrate_olig_hydrol"/>
    <property type="match status" value="1"/>
</dbReference>
<dbReference type="OrthoDB" id="4294477at2"/>
<evidence type="ECO:0000256" key="2">
    <source>
        <dbReference type="SAM" id="SignalP"/>
    </source>
</evidence>
<evidence type="ECO:0000256" key="1">
    <source>
        <dbReference type="ARBA" id="ARBA00022801"/>
    </source>
</evidence>
<dbReference type="Pfam" id="PF10605">
    <property type="entry name" value="3HBOH"/>
    <property type="match status" value="1"/>
</dbReference>